<gene>
    <name evidence="2" type="ORF">SAMN02746062_00479</name>
</gene>
<evidence type="ECO:0000313" key="2">
    <source>
        <dbReference type="EMBL" id="SOD66043.1"/>
    </source>
</evidence>
<reference evidence="2 3" key="1">
    <citation type="submission" date="2017-09" db="EMBL/GenBank/DDBJ databases">
        <authorList>
            <person name="Ehlers B."/>
            <person name="Leendertz F.H."/>
        </authorList>
    </citation>
    <scope>NUCLEOTIDE SEQUENCE [LARGE SCALE GENOMIC DNA]</scope>
    <source>
        <strain evidence="2 3">DSM 16848</strain>
    </source>
</reference>
<name>A0A286E576_9NEIS</name>
<accession>A0A286E576</accession>
<feature type="transmembrane region" description="Helical" evidence="1">
    <location>
        <begin position="67"/>
        <end position="85"/>
    </location>
</feature>
<dbReference type="AlphaFoldDB" id="A0A286E576"/>
<feature type="transmembrane region" description="Helical" evidence="1">
    <location>
        <begin position="97"/>
        <end position="115"/>
    </location>
</feature>
<dbReference type="EMBL" id="OCNF01000003">
    <property type="protein sequence ID" value="SOD66043.1"/>
    <property type="molecule type" value="Genomic_DNA"/>
</dbReference>
<keyword evidence="1" id="KW-0472">Membrane</keyword>
<organism evidence="2 3">
    <name type="scientific">Alysiella filiformis DSM 16848</name>
    <dbReference type="NCBI Taxonomy" id="1120981"/>
    <lineage>
        <taxon>Bacteria</taxon>
        <taxon>Pseudomonadati</taxon>
        <taxon>Pseudomonadota</taxon>
        <taxon>Betaproteobacteria</taxon>
        <taxon>Neisseriales</taxon>
        <taxon>Neisseriaceae</taxon>
        <taxon>Alysiella</taxon>
    </lineage>
</organism>
<dbReference type="Proteomes" id="UP000219669">
    <property type="component" value="Unassembled WGS sequence"/>
</dbReference>
<dbReference type="OrthoDB" id="8613273at2"/>
<dbReference type="RefSeq" id="WP_097113564.1">
    <property type="nucleotide sequence ID" value="NZ_CP083931.1"/>
</dbReference>
<keyword evidence="1" id="KW-1133">Transmembrane helix</keyword>
<sequence>MSSINGFGTTFYGECDYQSDGSYTSTYWIILAFIPVIPLYSARILHKEGTRYQYVKIPINWQQVFRIWAFIAAWISGYWMCVMWLNQAQISKRIDILILITYTAIMLLLPSFLRYQAKKRIVFQPHVQLLPAISKITIFMVVLLIIGVALLQVYLQMEN</sequence>
<keyword evidence="1" id="KW-0812">Transmembrane</keyword>
<evidence type="ECO:0000256" key="1">
    <source>
        <dbReference type="SAM" id="Phobius"/>
    </source>
</evidence>
<keyword evidence="3" id="KW-1185">Reference proteome</keyword>
<protein>
    <submittedName>
        <fullName evidence="2">Uncharacterized protein</fullName>
    </submittedName>
</protein>
<feature type="transmembrane region" description="Helical" evidence="1">
    <location>
        <begin position="136"/>
        <end position="155"/>
    </location>
</feature>
<feature type="transmembrane region" description="Helical" evidence="1">
    <location>
        <begin position="27"/>
        <end position="46"/>
    </location>
</feature>
<proteinExistence type="predicted"/>
<evidence type="ECO:0000313" key="3">
    <source>
        <dbReference type="Proteomes" id="UP000219669"/>
    </source>
</evidence>